<evidence type="ECO:0000256" key="1">
    <source>
        <dbReference type="ARBA" id="ARBA00009477"/>
    </source>
</evidence>
<dbReference type="Gene3D" id="2.40.30.170">
    <property type="match status" value="1"/>
</dbReference>
<dbReference type="PANTHER" id="PTHR30469">
    <property type="entry name" value="MULTIDRUG RESISTANCE PROTEIN MDTA"/>
    <property type="match status" value="1"/>
</dbReference>
<feature type="domain" description="CusB-like beta-barrel" evidence="2">
    <location>
        <begin position="229"/>
        <end position="303"/>
    </location>
</feature>
<dbReference type="InterPro" id="IPR058637">
    <property type="entry name" value="YknX-like_C"/>
</dbReference>
<evidence type="ECO:0000259" key="4">
    <source>
        <dbReference type="Pfam" id="PF25989"/>
    </source>
</evidence>
<dbReference type="Gene3D" id="2.40.50.100">
    <property type="match status" value="1"/>
</dbReference>
<evidence type="ECO:0000259" key="3">
    <source>
        <dbReference type="Pfam" id="PF25973"/>
    </source>
</evidence>
<feature type="domain" description="CzcB-like barrel-sandwich hybrid" evidence="3">
    <location>
        <begin position="78"/>
        <end position="212"/>
    </location>
</feature>
<dbReference type="EMBL" id="SODV01000002">
    <property type="protein sequence ID" value="TDW96461.1"/>
    <property type="molecule type" value="Genomic_DNA"/>
</dbReference>
<protein>
    <submittedName>
        <fullName evidence="5">RND family efflux transporter MFP subunit</fullName>
    </submittedName>
</protein>
<dbReference type="InterPro" id="IPR058792">
    <property type="entry name" value="Beta-barrel_RND_2"/>
</dbReference>
<dbReference type="Pfam" id="PF25973">
    <property type="entry name" value="BSH_CzcB"/>
    <property type="match status" value="1"/>
</dbReference>
<comment type="similarity">
    <text evidence="1">Belongs to the membrane fusion protein (MFP) (TC 8.A.1) family.</text>
</comment>
<reference evidence="5 6" key="1">
    <citation type="submission" date="2019-03" db="EMBL/GenBank/DDBJ databases">
        <title>Genomic Encyclopedia of Type Strains, Phase IV (KMG-IV): sequencing the most valuable type-strain genomes for metagenomic binning, comparative biology and taxonomic classification.</title>
        <authorList>
            <person name="Goeker M."/>
        </authorList>
    </citation>
    <scope>NUCLEOTIDE SEQUENCE [LARGE SCALE GENOMIC DNA]</scope>
    <source>
        <strain evidence="5 6">DSM 100059</strain>
    </source>
</reference>
<dbReference type="Gene3D" id="1.10.287.470">
    <property type="entry name" value="Helix hairpin bin"/>
    <property type="match status" value="1"/>
</dbReference>
<dbReference type="Proteomes" id="UP000294498">
    <property type="component" value="Unassembled WGS sequence"/>
</dbReference>
<dbReference type="Gene3D" id="2.40.420.20">
    <property type="match status" value="1"/>
</dbReference>
<proteinExistence type="inferred from homology"/>
<dbReference type="Pfam" id="PF25989">
    <property type="entry name" value="YknX_C"/>
    <property type="match status" value="1"/>
</dbReference>
<dbReference type="Pfam" id="PF25954">
    <property type="entry name" value="Beta-barrel_RND_2"/>
    <property type="match status" value="1"/>
</dbReference>
<comment type="caution">
    <text evidence="5">The sequence shown here is derived from an EMBL/GenBank/DDBJ whole genome shotgun (WGS) entry which is preliminary data.</text>
</comment>
<dbReference type="GO" id="GO:1990281">
    <property type="term" value="C:efflux pump complex"/>
    <property type="evidence" value="ECO:0007669"/>
    <property type="project" value="TreeGrafter"/>
</dbReference>
<dbReference type="AlphaFoldDB" id="A0A4R8DFT0"/>
<sequence length="376" mass="40664">MKMNQVILFKLLINLSDMNRVTLLIPFIILLAACGHQQEADPAVASAAAPHYSLAAASKTPVEQVEQLPAQLAAYQEVSIFPKVNGYVQSVLVDIGSHVRQGQLLMVLVAPELEQATLQAKEKFERAKADFTISKEEYERLTEAAATPGAVSPLQLAAAKAKASADSSLANAERANWQQQQVMGSYLNVTAPFTGVITARNVHPGALVSAAAKDAPPMLELKQIEHLRLQVDIPEHIAEDLRNSDTLSFYLTAYPGKAFTGRIARKSMNISPQFRSERVELDVYNQSETLTPGMFATVLFTSKGNPSALSVPKSAVVTSTERKYVIVIIDGKTHKVDVSTGNQSASQIEVFGALNPGDSVIANANDEIKDNITIKQ</sequence>
<dbReference type="SUPFAM" id="SSF111369">
    <property type="entry name" value="HlyD-like secretion proteins"/>
    <property type="match status" value="1"/>
</dbReference>
<dbReference type="InterPro" id="IPR058647">
    <property type="entry name" value="BSH_CzcB-like"/>
</dbReference>
<keyword evidence="6" id="KW-1185">Reference proteome</keyword>
<accession>A0A4R8DFT0</accession>
<feature type="domain" description="YknX-like C-terminal permuted SH3-like" evidence="4">
    <location>
        <begin position="308"/>
        <end position="373"/>
    </location>
</feature>
<dbReference type="InterPro" id="IPR006143">
    <property type="entry name" value="RND_pump_MFP"/>
</dbReference>
<organism evidence="5 6">
    <name type="scientific">Dinghuibacter silviterrae</name>
    <dbReference type="NCBI Taxonomy" id="1539049"/>
    <lineage>
        <taxon>Bacteria</taxon>
        <taxon>Pseudomonadati</taxon>
        <taxon>Bacteroidota</taxon>
        <taxon>Chitinophagia</taxon>
        <taxon>Chitinophagales</taxon>
        <taxon>Chitinophagaceae</taxon>
        <taxon>Dinghuibacter</taxon>
    </lineage>
</organism>
<dbReference type="NCBIfam" id="TIGR01730">
    <property type="entry name" value="RND_mfp"/>
    <property type="match status" value="1"/>
</dbReference>
<evidence type="ECO:0000313" key="5">
    <source>
        <dbReference type="EMBL" id="TDW96461.1"/>
    </source>
</evidence>
<evidence type="ECO:0000259" key="2">
    <source>
        <dbReference type="Pfam" id="PF25954"/>
    </source>
</evidence>
<dbReference type="GO" id="GO:0015562">
    <property type="term" value="F:efflux transmembrane transporter activity"/>
    <property type="evidence" value="ECO:0007669"/>
    <property type="project" value="TreeGrafter"/>
</dbReference>
<name>A0A4R8DFT0_9BACT</name>
<gene>
    <name evidence="5" type="ORF">EDB95_4292</name>
</gene>
<dbReference type="PANTHER" id="PTHR30469:SF37">
    <property type="entry name" value="RAGD PROTEIN"/>
    <property type="match status" value="1"/>
</dbReference>
<dbReference type="PROSITE" id="PS51257">
    <property type="entry name" value="PROKAR_LIPOPROTEIN"/>
    <property type="match status" value="1"/>
</dbReference>
<evidence type="ECO:0000313" key="6">
    <source>
        <dbReference type="Proteomes" id="UP000294498"/>
    </source>
</evidence>